<name>A0ABT1XP80_9SPHN</name>
<keyword evidence="1" id="KW-0812">Transmembrane</keyword>
<keyword evidence="1" id="KW-0472">Membrane</keyword>
<gene>
    <name evidence="2" type="ORF">NSO95_05900</name>
</gene>
<protein>
    <recommendedName>
        <fullName evidence="4">TMhelix containing protein</fullName>
    </recommendedName>
</protein>
<keyword evidence="3" id="KW-1185">Reference proteome</keyword>
<evidence type="ECO:0008006" key="4">
    <source>
        <dbReference type="Google" id="ProtNLM"/>
    </source>
</evidence>
<organism evidence="2 3">
    <name type="scientific">Parerythrobacter lacustris</name>
    <dbReference type="NCBI Taxonomy" id="2969984"/>
    <lineage>
        <taxon>Bacteria</taxon>
        <taxon>Pseudomonadati</taxon>
        <taxon>Pseudomonadota</taxon>
        <taxon>Alphaproteobacteria</taxon>
        <taxon>Sphingomonadales</taxon>
        <taxon>Erythrobacteraceae</taxon>
        <taxon>Parerythrobacter</taxon>
    </lineage>
</organism>
<sequence length="106" mass="11365">MPTSAAVKEALHDAKLSELEKNALGLSIRFDRHLEIYAQNGKELAALKVAVSQVQETMQEVSTALQSLGAHYVTNDRFLPVKSIAYGIIGTCGIATLGALLTLVIK</sequence>
<evidence type="ECO:0000313" key="2">
    <source>
        <dbReference type="EMBL" id="MCR2833469.1"/>
    </source>
</evidence>
<dbReference type="Proteomes" id="UP001206067">
    <property type="component" value="Unassembled WGS sequence"/>
</dbReference>
<accession>A0ABT1XP80</accession>
<dbReference type="RefSeq" id="WP_257595233.1">
    <property type="nucleotide sequence ID" value="NZ_JANKHH010000003.1"/>
</dbReference>
<dbReference type="EMBL" id="JANKHH010000003">
    <property type="protein sequence ID" value="MCR2833469.1"/>
    <property type="molecule type" value="Genomic_DNA"/>
</dbReference>
<keyword evidence="1" id="KW-1133">Transmembrane helix</keyword>
<evidence type="ECO:0000313" key="3">
    <source>
        <dbReference type="Proteomes" id="UP001206067"/>
    </source>
</evidence>
<proteinExistence type="predicted"/>
<comment type="caution">
    <text evidence="2">The sequence shown here is derived from an EMBL/GenBank/DDBJ whole genome shotgun (WGS) entry which is preliminary data.</text>
</comment>
<reference evidence="2 3" key="1">
    <citation type="submission" date="2022-08" db="EMBL/GenBank/DDBJ databases">
        <title>Polyphasic taxonomy analysis of Qipengyuania sp.RS5-5.</title>
        <authorList>
            <person name="Xamxidin M."/>
            <person name="Wu M."/>
        </authorList>
    </citation>
    <scope>NUCLEOTIDE SEQUENCE [LARGE SCALE GENOMIC DNA]</scope>
    <source>
        <strain evidence="2 3">RS5-5</strain>
    </source>
</reference>
<feature type="transmembrane region" description="Helical" evidence="1">
    <location>
        <begin position="84"/>
        <end position="105"/>
    </location>
</feature>
<evidence type="ECO:0000256" key="1">
    <source>
        <dbReference type="SAM" id="Phobius"/>
    </source>
</evidence>